<accession>A0AAE1F928</accession>
<sequence>MSFCHWLLFVHIDPDNLLRNECEKSVIVKGWQPHQQVVGGSADGKWCKSRASRVLSPCDLELCSGTLLAAPAGSSPSEWIVSARWPSSSLLSLVSV</sequence>
<dbReference type="Proteomes" id="UP001286313">
    <property type="component" value="Unassembled WGS sequence"/>
</dbReference>
<evidence type="ECO:0000313" key="2">
    <source>
        <dbReference type="Proteomes" id="UP001286313"/>
    </source>
</evidence>
<organism evidence="1 2">
    <name type="scientific">Petrolisthes cinctipes</name>
    <name type="common">Flat porcelain crab</name>
    <dbReference type="NCBI Taxonomy" id="88211"/>
    <lineage>
        <taxon>Eukaryota</taxon>
        <taxon>Metazoa</taxon>
        <taxon>Ecdysozoa</taxon>
        <taxon>Arthropoda</taxon>
        <taxon>Crustacea</taxon>
        <taxon>Multicrustacea</taxon>
        <taxon>Malacostraca</taxon>
        <taxon>Eumalacostraca</taxon>
        <taxon>Eucarida</taxon>
        <taxon>Decapoda</taxon>
        <taxon>Pleocyemata</taxon>
        <taxon>Anomura</taxon>
        <taxon>Galatheoidea</taxon>
        <taxon>Porcellanidae</taxon>
        <taxon>Petrolisthes</taxon>
    </lineage>
</organism>
<dbReference type="AlphaFoldDB" id="A0AAE1F928"/>
<name>A0AAE1F928_PETCI</name>
<reference evidence="1" key="1">
    <citation type="submission" date="2023-10" db="EMBL/GenBank/DDBJ databases">
        <title>Genome assemblies of two species of porcelain crab, Petrolisthes cinctipes and Petrolisthes manimaculis (Anomura: Porcellanidae).</title>
        <authorList>
            <person name="Angst P."/>
        </authorList>
    </citation>
    <scope>NUCLEOTIDE SEQUENCE</scope>
    <source>
        <strain evidence="1">PB745_01</strain>
        <tissue evidence="1">Gill</tissue>
    </source>
</reference>
<evidence type="ECO:0000313" key="1">
    <source>
        <dbReference type="EMBL" id="KAK3869562.1"/>
    </source>
</evidence>
<protein>
    <submittedName>
        <fullName evidence="1">Uncharacterized protein</fullName>
    </submittedName>
</protein>
<keyword evidence="2" id="KW-1185">Reference proteome</keyword>
<comment type="caution">
    <text evidence="1">The sequence shown here is derived from an EMBL/GenBank/DDBJ whole genome shotgun (WGS) entry which is preliminary data.</text>
</comment>
<proteinExistence type="predicted"/>
<gene>
    <name evidence="1" type="ORF">Pcinc_025146</name>
</gene>
<dbReference type="EMBL" id="JAWQEG010002819">
    <property type="protein sequence ID" value="KAK3869562.1"/>
    <property type="molecule type" value="Genomic_DNA"/>
</dbReference>